<dbReference type="PANTHER" id="PTHR31661">
    <property type="entry name" value="SIMILAR TO CDNA SEQUENCE BC052040"/>
    <property type="match status" value="1"/>
</dbReference>
<evidence type="ECO:0000256" key="3">
    <source>
        <dbReference type="ARBA" id="ARBA00022490"/>
    </source>
</evidence>
<comment type="caution">
    <text evidence="6">The sequence shown here is derived from an EMBL/GenBank/DDBJ whole genome shotgun (WGS) entry which is preliminary data.</text>
</comment>
<reference evidence="6" key="1">
    <citation type="submission" date="2020-06" db="EMBL/GenBank/DDBJ databases">
        <authorList>
            <person name="Ji K."/>
            <person name="Li J."/>
        </authorList>
    </citation>
    <scope>NUCLEOTIDE SEQUENCE</scope>
    <source>
        <strain evidence="6">JKM2019</strain>
        <tissue evidence="6">Whole body</tissue>
    </source>
</reference>
<dbReference type="GO" id="GO:0005737">
    <property type="term" value="C:cytoplasm"/>
    <property type="evidence" value="ECO:0007669"/>
    <property type="project" value="UniProtKB-SubCell"/>
</dbReference>
<dbReference type="PANTHER" id="PTHR31661:SF1">
    <property type="entry name" value="CDAN1-INTERACTING NUCLEASE 1"/>
    <property type="match status" value="1"/>
</dbReference>
<dbReference type="Proteomes" id="UP000828236">
    <property type="component" value="Unassembled WGS sequence"/>
</dbReference>
<evidence type="ECO:0000256" key="4">
    <source>
        <dbReference type="ARBA" id="ARBA00023242"/>
    </source>
</evidence>
<sequence length="277" mass="33066">MKLYWFKAPKQFRLYLQKILVSYEFRREYPNKYSNTKANMQQILHEWNDTATTRTLSILELAQKYNVCAYSLMRYIVNQTSPNKDTAKLWLKNPNHCANGRLAYEIMEINLYDLMDGVFSQKISLNVGMAFEMEIRDYLQQNQVSFLCEQQLRDRNYDVTPDFRLNLPLVLIRQSNNNNNKDDDNNVRLFRINKMDQIKQESIDNNDERIMLITWIECKAMFASIDCHIDYYERQYLSYINRFGNGIVLYKHGFIDDAIPAEFTRNLIIMQQMPAFA</sequence>
<evidence type="ECO:0000313" key="6">
    <source>
        <dbReference type="EMBL" id="KAH7643877.1"/>
    </source>
</evidence>
<reference evidence="6" key="2">
    <citation type="journal article" date="2021" name="World Allergy Organ. J.">
        <title>Chromosome-level assembly of Dermatophagoides farinae genome and transcriptome reveals two novel allergens Der f 37 and Der f 39.</title>
        <authorList>
            <person name="Chen J."/>
            <person name="Cai Z."/>
            <person name="Fan D."/>
            <person name="Hu J."/>
            <person name="Hou Y."/>
            <person name="He Y."/>
            <person name="Zhang Z."/>
            <person name="Zhao Z."/>
            <person name="Gao P."/>
            <person name="Hu W."/>
            <person name="Sun J."/>
            <person name="Li J."/>
            <person name="Ji K."/>
        </authorList>
    </citation>
    <scope>NUCLEOTIDE SEQUENCE</scope>
    <source>
        <strain evidence="6">JKM2019</strain>
    </source>
</reference>
<evidence type="ECO:0000256" key="2">
    <source>
        <dbReference type="ARBA" id="ARBA00004496"/>
    </source>
</evidence>
<keyword evidence="4" id="KW-0539">Nucleus</keyword>
<dbReference type="InterPro" id="IPR029404">
    <property type="entry name" value="CDIN1"/>
</dbReference>
<dbReference type="GO" id="GO:0005634">
    <property type="term" value="C:nucleus"/>
    <property type="evidence" value="ECO:0007669"/>
    <property type="project" value="UniProtKB-SubCell"/>
</dbReference>
<protein>
    <recommendedName>
        <fullName evidence="5">CDAN1-interacting nuclease 1</fullName>
    </recommendedName>
</protein>
<accession>A0A9D4P4I1</accession>
<gene>
    <name evidence="6" type="ORF">HUG17_6239</name>
</gene>
<dbReference type="AlphaFoldDB" id="A0A9D4P4I1"/>
<dbReference type="Pfam" id="PF14811">
    <property type="entry name" value="TPD"/>
    <property type="match status" value="2"/>
</dbReference>
<name>A0A9D4P4I1_DERFA</name>
<keyword evidence="3" id="KW-0963">Cytoplasm</keyword>
<dbReference type="EMBL" id="SDOV01000002">
    <property type="protein sequence ID" value="KAH7643877.1"/>
    <property type="molecule type" value="Genomic_DNA"/>
</dbReference>
<evidence type="ECO:0000256" key="1">
    <source>
        <dbReference type="ARBA" id="ARBA00004123"/>
    </source>
</evidence>
<organism evidence="6">
    <name type="scientific">Dermatophagoides farinae</name>
    <name type="common">American house dust mite</name>
    <dbReference type="NCBI Taxonomy" id="6954"/>
    <lineage>
        <taxon>Eukaryota</taxon>
        <taxon>Metazoa</taxon>
        <taxon>Ecdysozoa</taxon>
        <taxon>Arthropoda</taxon>
        <taxon>Chelicerata</taxon>
        <taxon>Arachnida</taxon>
        <taxon>Acari</taxon>
        <taxon>Acariformes</taxon>
        <taxon>Sarcoptiformes</taxon>
        <taxon>Astigmata</taxon>
        <taxon>Psoroptidia</taxon>
        <taxon>Analgoidea</taxon>
        <taxon>Pyroglyphidae</taxon>
        <taxon>Dermatophagoidinae</taxon>
        <taxon>Dermatophagoides</taxon>
    </lineage>
</organism>
<proteinExistence type="predicted"/>
<evidence type="ECO:0000256" key="5">
    <source>
        <dbReference type="ARBA" id="ARBA00023480"/>
    </source>
</evidence>
<comment type="subcellular location">
    <subcellularLocation>
        <location evidence="2">Cytoplasm</location>
    </subcellularLocation>
    <subcellularLocation>
        <location evidence="1">Nucleus</location>
    </subcellularLocation>
</comment>